<evidence type="ECO:0000313" key="3">
    <source>
        <dbReference type="Proteomes" id="UP000245771"/>
    </source>
</evidence>
<dbReference type="CDD" id="cd04486">
    <property type="entry name" value="YhcR_OBF_like"/>
    <property type="match status" value="1"/>
</dbReference>
<dbReference type="GeneID" id="37020963"/>
<feature type="chain" id="PRO_5016432739" evidence="1">
    <location>
        <begin position="22"/>
        <end position="596"/>
    </location>
</feature>
<evidence type="ECO:0000256" key="1">
    <source>
        <dbReference type="SAM" id="SignalP"/>
    </source>
</evidence>
<dbReference type="InParanoid" id="A0A316V8V0"/>
<feature type="signal peptide" evidence="1">
    <location>
        <begin position="1"/>
        <end position="21"/>
    </location>
</feature>
<keyword evidence="1" id="KW-0732">Signal</keyword>
<dbReference type="PANTHER" id="PTHR42834:SF1">
    <property type="entry name" value="ENDONUCLEASE_EXONUCLEASE_PHOSPHATASE FAMILY PROTEIN (AFU_ORTHOLOGUE AFUA_3G09210)"/>
    <property type="match status" value="1"/>
</dbReference>
<gene>
    <name evidence="2" type="ORF">FA14DRAFT_161593</name>
</gene>
<accession>A0A316V8V0</accession>
<dbReference type="EMBL" id="KZ819604">
    <property type="protein sequence ID" value="PWN34027.1"/>
    <property type="molecule type" value="Genomic_DNA"/>
</dbReference>
<proteinExistence type="predicted"/>
<organism evidence="2 3">
    <name type="scientific">Meira miltonrushii</name>
    <dbReference type="NCBI Taxonomy" id="1280837"/>
    <lineage>
        <taxon>Eukaryota</taxon>
        <taxon>Fungi</taxon>
        <taxon>Dikarya</taxon>
        <taxon>Basidiomycota</taxon>
        <taxon>Ustilaginomycotina</taxon>
        <taxon>Exobasidiomycetes</taxon>
        <taxon>Exobasidiales</taxon>
        <taxon>Brachybasidiaceae</taxon>
        <taxon>Meira</taxon>
    </lineage>
</organism>
<sequence length="596" mass="63524">MKVNRLLLSLASLALLSGVAPQANTLYPHDIQGAGYLSTLVGKTVSNVQGVITAKDGTNSCFIQTPNDQVDNDDRTSEGLYVFHSNACSDFAVGDLIQIGSAKVAEYSTSKTNLRLTELTGANQTTLIRSGANSASPVIIGTNGSRTPPQKYIGIKNPFALPANQTTLEGGDRAKSLDVKTYGADFWESLENTLVTLPSPTVLGPLTSFGEVYIVPSGLDNPSQNGRGGLTLAADENATSDDTRWDNNPQAIQLVKAFDGSNVDANIRLGDVLEDVTGIVGYDFGLYTITPLTAPKVGQRKSGDAIPAPFKTTGKCDNFIAATFNVENLSPANSSRITKIGGYIDSHLKDPDVVVLNEIQDDDGPTDDGVVNANKTLDAVVAAIKGASYSYAYIDPANKKDGGEPGGNIRQAFIYRKDTLKLSPAPVGGTNDAVDVKSVNGKAKLTLNPGRIDPNNTAWRNSRKPLVGQFDLQDGSGQSVIVIGVHLTSKGGSGTNYQNPQAPINGGVDSRNAQAQVLRNFVQKILQVQSDAKVILTGDLNEFSYVQPLNTLTGGSPSVLKEVIISKRVERYSYIFQQNCQELVSKCKYVIIHLKR</sequence>
<dbReference type="RefSeq" id="XP_025354329.1">
    <property type="nucleotide sequence ID" value="XM_025499182.1"/>
</dbReference>
<name>A0A316V8V0_9BASI</name>
<dbReference type="STRING" id="1280837.A0A316V8V0"/>
<keyword evidence="3" id="KW-1185">Reference proteome</keyword>
<dbReference type="OrthoDB" id="47488at2759"/>
<dbReference type="AlphaFoldDB" id="A0A316V8V0"/>
<dbReference type="PANTHER" id="PTHR42834">
    <property type="entry name" value="ENDONUCLEASE/EXONUCLEASE/PHOSPHATASE FAMILY PROTEIN (AFU_ORTHOLOGUE AFUA_3G09210)"/>
    <property type="match status" value="1"/>
</dbReference>
<dbReference type="Proteomes" id="UP000245771">
    <property type="component" value="Unassembled WGS sequence"/>
</dbReference>
<dbReference type="Gene3D" id="3.60.10.10">
    <property type="entry name" value="Endonuclease/exonuclease/phosphatase"/>
    <property type="match status" value="1"/>
</dbReference>
<dbReference type="InterPro" id="IPR036691">
    <property type="entry name" value="Endo/exonu/phosph_ase_sf"/>
</dbReference>
<reference evidence="2 3" key="1">
    <citation type="journal article" date="2018" name="Mol. Biol. Evol.">
        <title>Broad Genomic Sampling Reveals a Smut Pathogenic Ancestry of the Fungal Clade Ustilaginomycotina.</title>
        <authorList>
            <person name="Kijpornyongpan T."/>
            <person name="Mondo S.J."/>
            <person name="Barry K."/>
            <person name="Sandor L."/>
            <person name="Lee J."/>
            <person name="Lipzen A."/>
            <person name="Pangilinan J."/>
            <person name="LaButti K."/>
            <person name="Hainaut M."/>
            <person name="Henrissat B."/>
            <person name="Grigoriev I.V."/>
            <person name="Spatafora J.W."/>
            <person name="Aime M.C."/>
        </authorList>
    </citation>
    <scope>NUCLEOTIDE SEQUENCE [LARGE SCALE GENOMIC DNA]</scope>
    <source>
        <strain evidence="2 3">MCA 3882</strain>
    </source>
</reference>
<evidence type="ECO:0000313" key="2">
    <source>
        <dbReference type="EMBL" id="PWN34027.1"/>
    </source>
</evidence>
<dbReference type="SUPFAM" id="SSF56219">
    <property type="entry name" value="DNase I-like"/>
    <property type="match status" value="1"/>
</dbReference>
<protein>
    <submittedName>
        <fullName evidence="2">DNase I-like protein</fullName>
    </submittedName>
</protein>